<keyword evidence="4" id="KW-1133">Transmembrane helix</keyword>
<comment type="caution">
    <text evidence="5">The sequence shown here is derived from an EMBL/GenBank/DDBJ whole genome shotgun (WGS) entry which is preliminary data.</text>
</comment>
<dbReference type="Proteomes" id="UP000583944">
    <property type="component" value="Unassembled WGS sequence"/>
</dbReference>
<evidence type="ECO:0000256" key="4">
    <source>
        <dbReference type="SAM" id="Phobius"/>
    </source>
</evidence>
<reference evidence="5 6" key="1">
    <citation type="journal article" date="2019" name="Genome Biol. Evol.">
        <title>Nanopore Sequencing Significantly Improves Genome Assembly of the Protozoan Parasite Trypanosoma cruzi.</title>
        <authorList>
            <person name="Diaz-Viraque F."/>
            <person name="Pita S."/>
            <person name="Greif G."/>
            <person name="de Souza R.C.M."/>
            <person name="Iraola G."/>
            <person name="Robello C."/>
        </authorList>
    </citation>
    <scope>NUCLEOTIDE SEQUENCE [LARGE SCALE GENOMIC DNA]</scope>
    <source>
        <strain evidence="5 6">Berenice</strain>
    </source>
</reference>
<evidence type="ECO:0000313" key="6">
    <source>
        <dbReference type="Proteomes" id="UP000583944"/>
    </source>
</evidence>
<dbReference type="EMBL" id="JABDHM010000087">
    <property type="protein sequence ID" value="KAF5218733.1"/>
    <property type="molecule type" value="Genomic_DNA"/>
</dbReference>
<dbReference type="Gene3D" id="1.50.40.10">
    <property type="entry name" value="Mitochondrial carrier domain"/>
    <property type="match status" value="1"/>
</dbReference>
<keyword evidence="3 4" id="KW-0472">Membrane</keyword>
<dbReference type="SUPFAM" id="SSF103506">
    <property type="entry name" value="Mitochondrial carrier"/>
    <property type="match status" value="1"/>
</dbReference>
<organism evidence="5 6">
    <name type="scientific">Trypanosoma cruzi</name>
    <dbReference type="NCBI Taxonomy" id="5693"/>
    <lineage>
        <taxon>Eukaryota</taxon>
        <taxon>Discoba</taxon>
        <taxon>Euglenozoa</taxon>
        <taxon>Kinetoplastea</taxon>
        <taxon>Metakinetoplastina</taxon>
        <taxon>Trypanosomatida</taxon>
        <taxon>Trypanosomatidae</taxon>
        <taxon>Trypanosoma</taxon>
        <taxon>Schizotrypanum</taxon>
    </lineage>
</organism>
<accession>A0A7J6XWP5</accession>
<feature type="transmembrane region" description="Helical" evidence="4">
    <location>
        <begin position="210"/>
        <end position="231"/>
    </location>
</feature>
<proteinExistence type="predicted"/>
<evidence type="ECO:0000256" key="1">
    <source>
        <dbReference type="ARBA" id="ARBA00004370"/>
    </source>
</evidence>
<comment type="subcellular location">
    <subcellularLocation>
        <location evidence="1">Membrane</location>
    </subcellularLocation>
</comment>
<dbReference type="VEuPathDB" id="TriTrypDB:ECC02_008298"/>
<keyword evidence="2 4" id="KW-0812">Transmembrane</keyword>
<dbReference type="AlphaFoldDB" id="A0A7J6XWP5"/>
<evidence type="ECO:0000256" key="2">
    <source>
        <dbReference type="ARBA" id="ARBA00022692"/>
    </source>
</evidence>
<sequence length="432" mass="48700">MGDAQCGSTKCPWKISFAPFHDKKYREHICFFLKHDRNRNFIEYKKNCNETRKFELEETIKEKTMKFYTQMQTSIYVFLQALPCLSLARSNLTVCNIFFFFFCVCVYACFFDSLLSFLIISNKFYGDNVSKKIQARVLKVRMLDSVTTAAVGYGASCMSIFVLYPYRDLTKIFSINPITRLDPIQYSWVRYKGMILNPSQPLILAFPWGLLYGGFALGSGALTGALVAGTLHGMGKVAVRTIARRVGGPRSRYDGVVYKSLLHCLQASTKQYGILSFFSGASATALISTLWHGASLVALQGSRHDGFFEAWWDAFRVHALLTFATNPIRNTFRSALHSRERAGGVCNFSAFLAGEAAIFREAGGVMKNMLRTMGLPFFLEGVLRTTFKSSVPFGFTFALFLAFGESLPGQGGRDNDGHRYHRHHMPLRRFVV</sequence>
<protein>
    <recommendedName>
        <fullName evidence="7">Mitochondrial carrier protein</fullName>
    </recommendedName>
</protein>
<dbReference type="VEuPathDB" id="TriTrypDB:BCY84_19578"/>
<gene>
    <name evidence="5" type="ORF">ECC02_008298</name>
</gene>
<evidence type="ECO:0000313" key="5">
    <source>
        <dbReference type="EMBL" id="KAF5218733.1"/>
    </source>
</evidence>
<evidence type="ECO:0000256" key="3">
    <source>
        <dbReference type="ARBA" id="ARBA00023136"/>
    </source>
</evidence>
<dbReference type="InterPro" id="IPR023395">
    <property type="entry name" value="MCP_dom_sf"/>
</dbReference>
<feature type="transmembrane region" description="Helical" evidence="4">
    <location>
        <begin position="98"/>
        <end position="121"/>
    </location>
</feature>
<evidence type="ECO:0008006" key="7">
    <source>
        <dbReference type="Google" id="ProtNLM"/>
    </source>
</evidence>
<feature type="transmembrane region" description="Helical" evidence="4">
    <location>
        <begin position="142"/>
        <end position="164"/>
    </location>
</feature>
<name>A0A7J6XWP5_TRYCR</name>
<dbReference type="GO" id="GO:0016020">
    <property type="term" value="C:membrane"/>
    <property type="evidence" value="ECO:0007669"/>
    <property type="project" value="UniProtKB-SubCell"/>
</dbReference>